<name>A0ABY1AAR7_9LACO</name>
<accession>A0ABY1AAR7</accession>
<comment type="caution">
    <text evidence="2">The sequence shown here is derived from an EMBL/GenBank/DDBJ whole genome shotgun (WGS) entry which is preliminary data.</text>
</comment>
<dbReference type="EMBL" id="FOCC01000004">
    <property type="protein sequence ID" value="SEM55815.1"/>
    <property type="molecule type" value="Genomic_DNA"/>
</dbReference>
<proteinExistence type="predicted"/>
<dbReference type="SUPFAM" id="SSF56112">
    <property type="entry name" value="Protein kinase-like (PK-like)"/>
    <property type="match status" value="1"/>
</dbReference>
<evidence type="ECO:0000259" key="1">
    <source>
        <dbReference type="Pfam" id="PF01636"/>
    </source>
</evidence>
<gene>
    <name evidence="2" type="ORF">SAMN05216431_104103</name>
</gene>
<dbReference type="Gene3D" id="3.90.1200.10">
    <property type="match status" value="1"/>
</dbReference>
<dbReference type="Proteomes" id="UP000182089">
    <property type="component" value="Unassembled WGS sequence"/>
</dbReference>
<sequence length="281" mass="32895">MLIDFLNDYYSADFEVIHDVAGNQHLVGHSVRYDCDLFVKIFTDREMFYAEQNVNQVYCPQIYLDSVIFENKYIVVLRDRTLADTDNQDFNEEDAREYGRMLGEFHQKVTGNVLVADDTKTKLSDRILNTVASLKGSEYEQEVNDSLKLLEADLKRADEEYRQLPHVVLHGDFSLRNIKEYQGHNVLIDFEWSHVGVAYEDFLRCFFAEVKDPKLRTAFIEGYRSISEFEIPQYELQRVLMLLCALEICRFHVTHQREKFGEIPHQMLKTIAKGDAIVNLD</sequence>
<evidence type="ECO:0000313" key="3">
    <source>
        <dbReference type="Proteomes" id="UP000182089"/>
    </source>
</evidence>
<dbReference type="Pfam" id="PF01636">
    <property type="entry name" value="APH"/>
    <property type="match status" value="1"/>
</dbReference>
<dbReference type="InterPro" id="IPR002575">
    <property type="entry name" value="Aminoglycoside_PTrfase"/>
</dbReference>
<reference evidence="2 3" key="1">
    <citation type="submission" date="2016-10" db="EMBL/GenBank/DDBJ databases">
        <authorList>
            <person name="Varghese N."/>
            <person name="Submissions S."/>
        </authorList>
    </citation>
    <scope>NUCLEOTIDE SEQUENCE [LARGE SCALE GENOMIC DNA]</scope>
    <source>
        <strain evidence="2 3">WC1T17</strain>
    </source>
</reference>
<evidence type="ECO:0000313" key="2">
    <source>
        <dbReference type="EMBL" id="SEM55815.1"/>
    </source>
</evidence>
<protein>
    <submittedName>
        <fullName evidence="2">Phosphotransferase enzyme family protein</fullName>
    </submittedName>
</protein>
<dbReference type="InterPro" id="IPR011009">
    <property type="entry name" value="Kinase-like_dom_sf"/>
</dbReference>
<organism evidence="2 3">
    <name type="scientific">Ligilactobacillus ruminis</name>
    <dbReference type="NCBI Taxonomy" id="1623"/>
    <lineage>
        <taxon>Bacteria</taxon>
        <taxon>Bacillati</taxon>
        <taxon>Bacillota</taxon>
        <taxon>Bacilli</taxon>
        <taxon>Lactobacillales</taxon>
        <taxon>Lactobacillaceae</taxon>
        <taxon>Ligilactobacillus</taxon>
    </lineage>
</organism>
<feature type="domain" description="Aminoglycoside phosphotransferase" evidence="1">
    <location>
        <begin position="78"/>
        <end position="229"/>
    </location>
</feature>